<dbReference type="PANTHER" id="PTHR42794">
    <property type="entry name" value="HEMIN IMPORT ATP-BINDING PROTEIN HMUV"/>
    <property type="match status" value="1"/>
</dbReference>
<evidence type="ECO:0000313" key="7">
    <source>
        <dbReference type="Proteomes" id="UP000633619"/>
    </source>
</evidence>
<dbReference type="InterPro" id="IPR017871">
    <property type="entry name" value="ABC_transporter-like_CS"/>
</dbReference>
<keyword evidence="1" id="KW-0813">Transport</keyword>
<evidence type="ECO:0000256" key="3">
    <source>
        <dbReference type="ARBA" id="ARBA00022840"/>
    </source>
</evidence>
<evidence type="ECO:0000256" key="1">
    <source>
        <dbReference type="ARBA" id="ARBA00022448"/>
    </source>
</evidence>
<sequence>MLKAAGLAKKLGQRWVLKEISFQVKPGEMLGIIGPNGSGKSTLLRLLTGEDAPDAGKVWLDGQPLESYPLRERAKKWAVLTQEQVSDLSFTAEEVVFMGRYPYRRRFFGQTGEDRMVVDRVMRETQVYPVRHRLYSELSGGERQRVSIARVMSQEPRLLILDEPTTYLDIHYQLAVLDRLKNWQKRDGLTVIVVLHDLNLAAQYCDALLVLKDGKLVRTGTAREVIEPGLVEEVYGVRPVIIDHPTHHVPQILLTSAKGVYQEEIS</sequence>
<gene>
    <name evidence="6" type="ORF">I8U20_08010</name>
</gene>
<keyword evidence="4" id="KW-1278">Translocase</keyword>
<organism evidence="6 7">
    <name type="scientific">Thermoactinomyces intermedius</name>
    <dbReference type="NCBI Taxonomy" id="2024"/>
    <lineage>
        <taxon>Bacteria</taxon>
        <taxon>Bacillati</taxon>
        <taxon>Bacillota</taxon>
        <taxon>Bacilli</taxon>
        <taxon>Bacillales</taxon>
        <taxon>Thermoactinomycetaceae</taxon>
        <taxon>Thermoactinomyces</taxon>
    </lineage>
</organism>
<dbReference type="InterPro" id="IPR027417">
    <property type="entry name" value="P-loop_NTPase"/>
</dbReference>
<feature type="domain" description="ABC transporter" evidence="5">
    <location>
        <begin position="2"/>
        <end position="238"/>
    </location>
</feature>
<dbReference type="SMART" id="SM00382">
    <property type="entry name" value="AAA"/>
    <property type="match status" value="1"/>
</dbReference>
<protein>
    <submittedName>
        <fullName evidence="6">Heme ABC transporter ATP-binding protein</fullName>
    </submittedName>
</protein>
<dbReference type="InterPro" id="IPR003593">
    <property type="entry name" value="AAA+_ATPase"/>
</dbReference>
<evidence type="ECO:0000259" key="5">
    <source>
        <dbReference type="PROSITE" id="PS50893"/>
    </source>
</evidence>
<accession>A0A8I1DER8</accession>
<dbReference type="RefSeq" id="WP_181731563.1">
    <property type="nucleotide sequence ID" value="NZ_JACEIR010000002.1"/>
</dbReference>
<evidence type="ECO:0000313" key="6">
    <source>
        <dbReference type="EMBL" id="MBH8595274.1"/>
    </source>
</evidence>
<evidence type="ECO:0000256" key="4">
    <source>
        <dbReference type="ARBA" id="ARBA00022967"/>
    </source>
</evidence>
<dbReference type="Proteomes" id="UP000633619">
    <property type="component" value="Unassembled WGS sequence"/>
</dbReference>
<dbReference type="PROSITE" id="PS50893">
    <property type="entry name" value="ABC_TRANSPORTER_2"/>
    <property type="match status" value="1"/>
</dbReference>
<dbReference type="AlphaFoldDB" id="A0A8I1DER8"/>
<name>A0A8I1DER8_THEIN</name>
<dbReference type="GO" id="GO:0005524">
    <property type="term" value="F:ATP binding"/>
    <property type="evidence" value="ECO:0007669"/>
    <property type="project" value="UniProtKB-KW"/>
</dbReference>
<dbReference type="Pfam" id="PF00005">
    <property type="entry name" value="ABC_tran"/>
    <property type="match status" value="1"/>
</dbReference>
<dbReference type="SUPFAM" id="SSF52540">
    <property type="entry name" value="P-loop containing nucleoside triphosphate hydrolases"/>
    <property type="match status" value="1"/>
</dbReference>
<keyword evidence="3 6" id="KW-0067">ATP-binding</keyword>
<proteinExistence type="predicted"/>
<evidence type="ECO:0000256" key="2">
    <source>
        <dbReference type="ARBA" id="ARBA00022741"/>
    </source>
</evidence>
<dbReference type="GO" id="GO:0016887">
    <property type="term" value="F:ATP hydrolysis activity"/>
    <property type="evidence" value="ECO:0007669"/>
    <property type="project" value="InterPro"/>
</dbReference>
<dbReference type="EMBL" id="JAECVW010000003">
    <property type="protein sequence ID" value="MBH8595274.1"/>
    <property type="molecule type" value="Genomic_DNA"/>
</dbReference>
<dbReference type="PANTHER" id="PTHR42794:SF1">
    <property type="entry name" value="HEMIN IMPORT ATP-BINDING PROTEIN HMUV"/>
    <property type="match status" value="1"/>
</dbReference>
<dbReference type="CDD" id="cd03214">
    <property type="entry name" value="ABC_Iron-Siderophores_B12_Hemin"/>
    <property type="match status" value="1"/>
</dbReference>
<dbReference type="FunFam" id="3.40.50.300:FF:000134">
    <property type="entry name" value="Iron-enterobactin ABC transporter ATP-binding protein"/>
    <property type="match status" value="1"/>
</dbReference>
<comment type="caution">
    <text evidence="6">The sequence shown here is derived from an EMBL/GenBank/DDBJ whole genome shotgun (WGS) entry which is preliminary data.</text>
</comment>
<keyword evidence="2" id="KW-0547">Nucleotide-binding</keyword>
<dbReference type="NCBIfam" id="NF010068">
    <property type="entry name" value="PRK13548.1"/>
    <property type="match status" value="1"/>
</dbReference>
<reference evidence="6 7" key="1">
    <citation type="submission" date="2020-12" db="EMBL/GenBank/DDBJ databases">
        <title>WGS of Thermoactinomyces spp.</title>
        <authorList>
            <person name="Cheng K."/>
        </authorList>
    </citation>
    <scope>NUCLEOTIDE SEQUENCE [LARGE SCALE GENOMIC DNA]</scope>
    <source>
        <strain evidence="7">CICC 10671\DSM 43846</strain>
    </source>
</reference>
<dbReference type="Gene3D" id="3.40.50.300">
    <property type="entry name" value="P-loop containing nucleotide triphosphate hydrolases"/>
    <property type="match status" value="1"/>
</dbReference>
<keyword evidence="7" id="KW-1185">Reference proteome</keyword>
<dbReference type="InterPro" id="IPR003439">
    <property type="entry name" value="ABC_transporter-like_ATP-bd"/>
</dbReference>
<dbReference type="PROSITE" id="PS00211">
    <property type="entry name" value="ABC_TRANSPORTER_1"/>
    <property type="match status" value="1"/>
</dbReference>